<name>A0A061QXP9_9CHLO</name>
<dbReference type="AlphaFoldDB" id="A0A061QXP9"/>
<keyword evidence="1" id="KW-1133">Transmembrane helix</keyword>
<accession>A0A061QXP9</accession>
<feature type="transmembrane region" description="Helical" evidence="1">
    <location>
        <begin position="111"/>
        <end position="133"/>
    </location>
</feature>
<protein>
    <submittedName>
        <fullName evidence="2">Uncharacterized protein</fullName>
    </submittedName>
</protein>
<gene>
    <name evidence="2" type="ORF">TSPGSL018_16002</name>
</gene>
<evidence type="ECO:0000256" key="1">
    <source>
        <dbReference type="SAM" id="Phobius"/>
    </source>
</evidence>
<keyword evidence="1" id="KW-0472">Membrane</keyword>
<dbReference type="EMBL" id="GBEZ01021280">
    <property type="protein sequence ID" value="JAC65457.1"/>
    <property type="molecule type" value="Transcribed_RNA"/>
</dbReference>
<evidence type="ECO:0000313" key="2">
    <source>
        <dbReference type="EMBL" id="JAC65457.1"/>
    </source>
</evidence>
<keyword evidence="1" id="KW-0812">Transmembrane</keyword>
<organism evidence="2">
    <name type="scientific">Tetraselmis sp. GSL018</name>
    <dbReference type="NCBI Taxonomy" id="582737"/>
    <lineage>
        <taxon>Eukaryota</taxon>
        <taxon>Viridiplantae</taxon>
        <taxon>Chlorophyta</taxon>
        <taxon>core chlorophytes</taxon>
        <taxon>Chlorodendrophyceae</taxon>
        <taxon>Chlorodendrales</taxon>
        <taxon>Chlorodendraceae</taxon>
        <taxon>Tetraselmis</taxon>
    </lineage>
</organism>
<reference evidence="2" key="1">
    <citation type="submission" date="2014-05" db="EMBL/GenBank/DDBJ databases">
        <title>The transcriptome of the halophilic microalga Tetraselmis sp. GSL018 isolated from the Great Salt Lake, Utah.</title>
        <authorList>
            <person name="Jinkerson R.E."/>
            <person name="D'Adamo S."/>
            <person name="Posewitz M.C."/>
        </authorList>
    </citation>
    <scope>NUCLEOTIDE SEQUENCE</scope>
    <source>
        <strain evidence="2">GSL018</strain>
    </source>
</reference>
<proteinExistence type="predicted"/>
<sequence length="152" mass="17110">MANLSQENIEVLLARSARLSVREIIITSNAVRPNSTVYEIKAGFPTYEKAMSFRGTMTHFRSIPDEGSRELAKNSVDLIEGPNVMLDIDFKRLDNYPVMINAPEPDDNRMLIIGVSVGVSSGVVLICVAYVCVRRRRRREARKLQKVRPSDS</sequence>